<feature type="signal peptide" evidence="4">
    <location>
        <begin position="1"/>
        <end position="17"/>
    </location>
</feature>
<evidence type="ECO:0000256" key="4">
    <source>
        <dbReference type="SAM" id="SignalP"/>
    </source>
</evidence>
<dbReference type="AlphaFoldDB" id="A0AAD7UCG1"/>
<feature type="transmembrane region" description="Helical" evidence="3">
    <location>
        <begin position="318"/>
        <end position="337"/>
    </location>
</feature>
<comment type="similarity">
    <text evidence="1">Belongs to the RMD1/sif2 family.</text>
</comment>
<protein>
    <recommendedName>
        <fullName evidence="5">DUF155 domain-containing protein</fullName>
    </recommendedName>
</protein>
<evidence type="ECO:0000259" key="5">
    <source>
        <dbReference type="Pfam" id="PF02582"/>
    </source>
</evidence>
<feature type="chain" id="PRO_5041898258" description="DUF155 domain-containing protein" evidence="4">
    <location>
        <begin position="18"/>
        <end position="348"/>
    </location>
</feature>
<accession>A0AAD7UCG1</accession>
<evidence type="ECO:0000313" key="6">
    <source>
        <dbReference type="EMBL" id="KAJ8602261.1"/>
    </source>
</evidence>
<proteinExistence type="inferred from homology"/>
<reference evidence="6" key="1">
    <citation type="submission" date="2023-01" db="EMBL/GenBank/DDBJ databases">
        <title>Metagenome sequencing of chrysophaentin producing Chrysophaeum taylorii.</title>
        <authorList>
            <person name="Davison J."/>
            <person name="Bewley C."/>
        </authorList>
    </citation>
    <scope>NUCLEOTIDE SEQUENCE</scope>
    <source>
        <strain evidence="6">NIES-1699</strain>
    </source>
</reference>
<feature type="domain" description="DUF155" evidence="5">
    <location>
        <begin position="123"/>
        <end position="291"/>
    </location>
</feature>
<evidence type="ECO:0000256" key="1">
    <source>
        <dbReference type="ARBA" id="ARBA00008306"/>
    </source>
</evidence>
<comment type="caution">
    <text evidence="6">The sequence shown here is derived from an EMBL/GenBank/DDBJ whole genome shotgun (WGS) entry which is preliminary data.</text>
</comment>
<evidence type="ECO:0000256" key="2">
    <source>
        <dbReference type="SAM" id="MobiDB-lite"/>
    </source>
</evidence>
<dbReference type="InterPro" id="IPR051624">
    <property type="entry name" value="RMD1/Sad1-interacting"/>
</dbReference>
<evidence type="ECO:0000256" key="3">
    <source>
        <dbReference type="SAM" id="Phobius"/>
    </source>
</evidence>
<feature type="region of interest" description="Disordered" evidence="2">
    <location>
        <begin position="41"/>
        <end position="72"/>
    </location>
</feature>
<dbReference type="EMBL" id="JAQMWT010000388">
    <property type="protein sequence ID" value="KAJ8602261.1"/>
    <property type="molecule type" value="Genomic_DNA"/>
</dbReference>
<keyword evidence="4" id="KW-0732">Signal</keyword>
<gene>
    <name evidence="6" type="ORF">CTAYLR_003644</name>
</gene>
<dbReference type="Proteomes" id="UP001230188">
    <property type="component" value="Unassembled WGS sequence"/>
</dbReference>
<feature type="compositionally biased region" description="Basic and acidic residues" evidence="2">
    <location>
        <begin position="56"/>
        <end position="72"/>
    </location>
</feature>
<dbReference type="InterPro" id="IPR003734">
    <property type="entry name" value="DUF155"/>
</dbReference>
<sequence length="348" mass="39037">MLRRWLMLMVVATGGSGLRQPPSLRKPGGMVRTPITLAATAPPRRSSSKLTSGSVKKGENTRRLKRVQQQDDDGHMRVSVYAVGEDVDCEALLAGIKAREVRRPDGRWHDAMLEDALHSQAIGCVVLWGFAQKVEREIVSGLLAADYVNGTVLAAERVEAHDTMIYRVDGVFGCKRDVVRLESDEDSLEKLSVSYAMAQSARLFVWEARVAATINELQDIPARLAETGTTDLDEKEISMMIGKVFLERAQVNLATDILDSPDFLWEDDLHEPKYRRVYEWLDVQDRVALLNQRLDVMKDLLDVLNTQLTNNHSSKLELIIICLIAVEIFVTVLAFALDRMLPIPMRGL</sequence>
<dbReference type="Pfam" id="PF02582">
    <property type="entry name" value="DUF155"/>
    <property type="match status" value="1"/>
</dbReference>
<name>A0AAD7UCG1_9STRA</name>
<organism evidence="6 7">
    <name type="scientific">Chrysophaeum taylorii</name>
    <dbReference type="NCBI Taxonomy" id="2483200"/>
    <lineage>
        <taxon>Eukaryota</taxon>
        <taxon>Sar</taxon>
        <taxon>Stramenopiles</taxon>
        <taxon>Ochrophyta</taxon>
        <taxon>Pelagophyceae</taxon>
        <taxon>Pelagomonadales</taxon>
        <taxon>Pelagomonadaceae</taxon>
        <taxon>Chrysophaeum</taxon>
    </lineage>
</organism>
<keyword evidence="7" id="KW-1185">Reference proteome</keyword>
<dbReference type="PANTHER" id="PTHR16255:SF1">
    <property type="entry name" value="REQUIRED FOR MEIOTIC NUCLEAR DIVISION PROTEIN 1 HOMOLOG"/>
    <property type="match status" value="1"/>
</dbReference>
<dbReference type="PANTHER" id="PTHR16255">
    <property type="entry name" value="REQUIRED FOR MEIOTIC NUCLEAR DIVISION PROTEIN 1 HOMOLOG"/>
    <property type="match status" value="1"/>
</dbReference>
<keyword evidence="3" id="KW-0812">Transmembrane</keyword>
<evidence type="ECO:0000313" key="7">
    <source>
        <dbReference type="Proteomes" id="UP001230188"/>
    </source>
</evidence>
<keyword evidence="3" id="KW-0472">Membrane</keyword>
<keyword evidence="3" id="KW-1133">Transmembrane helix</keyword>
<dbReference type="GO" id="GO:0005739">
    <property type="term" value="C:mitochondrion"/>
    <property type="evidence" value="ECO:0007669"/>
    <property type="project" value="UniProtKB-ARBA"/>
</dbReference>